<gene>
    <name evidence="6" type="ORF">FGL98_08610</name>
</gene>
<dbReference type="SUPFAM" id="SSF52540">
    <property type="entry name" value="P-loop containing nucleoside triphosphate hydrolases"/>
    <property type="match status" value="1"/>
</dbReference>
<evidence type="ECO:0000256" key="1">
    <source>
        <dbReference type="ARBA" id="ARBA00006930"/>
    </source>
</evidence>
<evidence type="ECO:0000256" key="4">
    <source>
        <dbReference type="SAM" id="Coils"/>
    </source>
</evidence>
<dbReference type="OrthoDB" id="9795626at2"/>
<dbReference type="Proteomes" id="UP000320244">
    <property type="component" value="Unassembled WGS sequence"/>
</dbReference>
<comment type="caution">
    <text evidence="6">The sequence shown here is derived from an EMBL/GenBank/DDBJ whole genome shotgun (WGS) entry which is preliminary data.</text>
</comment>
<dbReference type="InterPro" id="IPR027417">
    <property type="entry name" value="P-loop_NTPase"/>
</dbReference>
<keyword evidence="4" id="KW-0175">Coiled coil</keyword>
<evidence type="ECO:0000256" key="2">
    <source>
        <dbReference type="ARBA" id="ARBA00011322"/>
    </source>
</evidence>
<organism evidence="6 7">
    <name type="scientific">Leekyejoonella antrihumi</name>
    <dbReference type="NCBI Taxonomy" id="1660198"/>
    <lineage>
        <taxon>Bacteria</taxon>
        <taxon>Bacillati</taxon>
        <taxon>Actinomycetota</taxon>
        <taxon>Actinomycetes</taxon>
        <taxon>Micrococcales</taxon>
        <taxon>Dermacoccaceae</taxon>
        <taxon>Leekyejoonella</taxon>
    </lineage>
</organism>
<dbReference type="Pfam" id="PF13476">
    <property type="entry name" value="AAA_23"/>
    <property type="match status" value="1"/>
</dbReference>
<comment type="subunit">
    <text evidence="2">Heterodimer of SbcC and SbcD.</text>
</comment>
<dbReference type="RefSeq" id="WP_146316350.1">
    <property type="nucleotide sequence ID" value="NZ_VCQV01000009.1"/>
</dbReference>
<proteinExistence type="inferred from homology"/>
<dbReference type="EMBL" id="VCQV01000009">
    <property type="protein sequence ID" value="TWP36809.1"/>
    <property type="molecule type" value="Genomic_DNA"/>
</dbReference>
<dbReference type="PANTHER" id="PTHR32114">
    <property type="entry name" value="ABC TRANSPORTER ABCH.3"/>
    <property type="match status" value="1"/>
</dbReference>
<dbReference type="Pfam" id="PF13558">
    <property type="entry name" value="SbcC_Walker_B"/>
    <property type="match status" value="1"/>
</dbReference>
<sequence length="1057" mass="113031">MRVHRLSLQAFGPYAGQEVVDFDALSAHGLHLIHGATGAGKTSILDAICFALYGRIPGARTGQRETLVSDHASPGVRPEVVLEFTVSGRRLRIERSPEHTAAKKRGTGTTTRQAKVLLEERRDGRWHVLGTRLDEVGALITDLLGMQIDQFAQVVLLPQGEFAHFLRARPEERSEVLRRLFDISRFSDAEAYLIDRRKVLRAAVDDSQGQLRSHLARAEEAMSEIEVDLGHDVWLEAPAGELPALVEEAVRTLNVQVTQAMAESDAASQAVDQAHGAQAAGITTARLQAQTQEAAGVVAAFADAADDRRARVERLDAARRAELIAPHRAAGERRQRAVDTAATAVRRAVETAAEHLPGVGVDGLGDAVSRPVIDDLLDRLRLGERALQAAGSLADRVELLAQRLATHRRNAAGAQAQLTACVERRDALVAEIAEVASTLEQRVSCAATTPRAQRALELVETAAQAVADGDRWLTLREAATDAARIAASHYATLEQRVITLRTHRLSGIAAELGAQLAEGAPCAVCGSTDHPHPAQPSADSVTAEDIATAETAARDAADALTEHRQEIARATAHQEAALAVRGSALHALGDAAREPDEVPMHDADDAALPELLEQRMRRARVELREGQQAQADVDRIRSEQVARKGALADTEDLVRAARDASAAAQAAASTTSDDLAESQDRLSAVLGEHSRCCACPNDPDAERLPTGLEGCAEALVAQARARLETHEIHQRAVEALAAAGLTLDAAERELKRAEDELSSALARQGFDTLSQAGDAELAPAEREVLQSALDVEQEAHAKARGVLEMPDAQAAAARPTPDLAALAEAVTQAKHLARQLQGRAAAAERAHRSLENLHTRVNATLRDSASDRRELEVLDPLTDSVIGAGDNLLRMRLTSYVLAARLEAVTALANEKLHVMTGGRYRLEHTDDLARGGMRSGLGLRVRDAWTGKSRDTATLSGGESFMASLALALGLGDAVLHDAGGRELQTLFVDEGFGSLDEESLEQVMEVLDALRAGGRAVGIVSHVRELQDRIPAQILVHKTAQGSTIDVVSPMDQVA</sequence>
<reference evidence="6 7" key="2">
    <citation type="submission" date="2019-08" db="EMBL/GenBank/DDBJ databases">
        <title>Jejuicoccus antrihumi gen. nov., sp. nov., a new member of the family Dermacoccaceae isolated from a cave.</title>
        <authorList>
            <person name="Schumann P."/>
            <person name="Kim I.S."/>
        </authorList>
    </citation>
    <scope>NUCLEOTIDE SEQUENCE [LARGE SCALE GENOMIC DNA]</scope>
    <source>
        <strain evidence="6 7">C5-26</strain>
    </source>
</reference>
<feature type="domain" description="Rad50/SbcC-type AAA" evidence="5">
    <location>
        <begin position="5"/>
        <end position="183"/>
    </location>
</feature>
<dbReference type="Gene3D" id="3.40.50.300">
    <property type="entry name" value="P-loop containing nucleotide triphosphate hydrolases"/>
    <property type="match status" value="2"/>
</dbReference>
<evidence type="ECO:0000256" key="3">
    <source>
        <dbReference type="ARBA" id="ARBA00013368"/>
    </source>
</evidence>
<feature type="coiled-coil region" evidence="4">
    <location>
        <begin position="736"/>
        <end position="763"/>
    </location>
</feature>
<reference evidence="6 7" key="1">
    <citation type="submission" date="2019-05" db="EMBL/GenBank/DDBJ databases">
        <authorList>
            <person name="Lee S.D."/>
        </authorList>
    </citation>
    <scope>NUCLEOTIDE SEQUENCE [LARGE SCALE GENOMIC DNA]</scope>
    <source>
        <strain evidence="6 7">C5-26</strain>
    </source>
</reference>
<dbReference type="PANTHER" id="PTHR32114:SF2">
    <property type="entry name" value="ABC TRANSPORTER ABCH.3"/>
    <property type="match status" value="1"/>
</dbReference>
<comment type="similarity">
    <text evidence="1">Belongs to the SMC family. SbcC subfamily.</text>
</comment>
<dbReference type="AlphaFoldDB" id="A0A563E3C4"/>
<dbReference type="InterPro" id="IPR038729">
    <property type="entry name" value="Rad50/SbcC_AAA"/>
</dbReference>
<feature type="coiled-coil region" evidence="4">
    <location>
        <begin position="826"/>
        <end position="853"/>
    </location>
</feature>
<keyword evidence="7" id="KW-1185">Reference proteome</keyword>
<dbReference type="GO" id="GO:0006302">
    <property type="term" value="P:double-strand break repair"/>
    <property type="evidence" value="ECO:0007669"/>
    <property type="project" value="InterPro"/>
</dbReference>
<protein>
    <recommendedName>
        <fullName evidence="3">Nuclease SbcCD subunit C</fullName>
    </recommendedName>
</protein>
<evidence type="ECO:0000313" key="6">
    <source>
        <dbReference type="EMBL" id="TWP36809.1"/>
    </source>
</evidence>
<accession>A0A563E3C4</accession>
<evidence type="ECO:0000259" key="5">
    <source>
        <dbReference type="Pfam" id="PF13476"/>
    </source>
</evidence>
<evidence type="ECO:0000313" key="7">
    <source>
        <dbReference type="Proteomes" id="UP000320244"/>
    </source>
</evidence>
<name>A0A563E3C4_9MICO</name>
<dbReference type="GO" id="GO:0016887">
    <property type="term" value="F:ATP hydrolysis activity"/>
    <property type="evidence" value="ECO:0007669"/>
    <property type="project" value="InterPro"/>
</dbReference>